<evidence type="ECO:0000313" key="4">
    <source>
        <dbReference type="EMBL" id="KIE12598.1"/>
    </source>
</evidence>
<accession>A0A0C1RAA3</accession>
<keyword evidence="2" id="KW-0597">Phosphoprotein</keyword>
<name>A0A0C1RAA3_9CYAN</name>
<dbReference type="STRING" id="1479485.DA73_0208825"/>
<feature type="modified residue" description="4-aspartylphosphate" evidence="2">
    <location>
        <position position="63"/>
    </location>
</feature>
<feature type="domain" description="Response regulatory" evidence="3">
    <location>
        <begin position="12"/>
        <end position="139"/>
    </location>
</feature>
<dbReference type="Pfam" id="PF00072">
    <property type="entry name" value="Response_reg"/>
    <property type="match status" value="1"/>
</dbReference>
<dbReference type="GO" id="GO:0000160">
    <property type="term" value="P:phosphorelay signal transduction system"/>
    <property type="evidence" value="ECO:0007669"/>
    <property type="project" value="InterPro"/>
</dbReference>
<proteinExistence type="predicted"/>
<dbReference type="InterPro" id="IPR036388">
    <property type="entry name" value="WH-like_DNA-bd_sf"/>
</dbReference>
<dbReference type="SUPFAM" id="SSF52172">
    <property type="entry name" value="CheY-like"/>
    <property type="match status" value="1"/>
</dbReference>
<dbReference type="PANTHER" id="PTHR43214">
    <property type="entry name" value="TWO-COMPONENT RESPONSE REGULATOR"/>
    <property type="match status" value="1"/>
</dbReference>
<reference evidence="4" key="1">
    <citation type="journal article" date="2015" name="Genome Announc.">
        <title>Draft Genome Sequence of Tolypothrix boutellei Strain VB521301.</title>
        <authorList>
            <person name="Chandrababunaidu M.M."/>
            <person name="Singh D."/>
            <person name="Sen D."/>
            <person name="Bhan S."/>
            <person name="Das S."/>
            <person name="Gupta A."/>
            <person name="Adhikary S.P."/>
            <person name="Tripathy S."/>
        </authorList>
    </citation>
    <scope>NUCLEOTIDE SEQUENCE</scope>
    <source>
        <strain evidence="4">VB521301</strain>
    </source>
</reference>
<dbReference type="PROSITE" id="PS50110">
    <property type="entry name" value="RESPONSE_REGULATORY"/>
    <property type="match status" value="1"/>
</dbReference>
<dbReference type="PANTHER" id="PTHR43214:SF43">
    <property type="entry name" value="TWO-COMPONENT RESPONSE REGULATOR"/>
    <property type="match status" value="1"/>
</dbReference>
<evidence type="ECO:0000256" key="1">
    <source>
        <dbReference type="ARBA" id="ARBA00023125"/>
    </source>
</evidence>
<evidence type="ECO:0000259" key="3">
    <source>
        <dbReference type="PROSITE" id="PS50110"/>
    </source>
</evidence>
<dbReference type="OrthoDB" id="495017at2"/>
<dbReference type="InterPro" id="IPR016032">
    <property type="entry name" value="Sig_transdc_resp-reg_C-effctor"/>
</dbReference>
<protein>
    <submittedName>
        <fullName evidence="4">Response regulator receiver protein</fullName>
    </submittedName>
</protein>
<dbReference type="Gene3D" id="1.10.10.10">
    <property type="entry name" value="Winged helix-like DNA-binding domain superfamily/Winged helix DNA-binding domain"/>
    <property type="match status" value="1"/>
</dbReference>
<dbReference type="GO" id="GO:0006355">
    <property type="term" value="P:regulation of DNA-templated transcription"/>
    <property type="evidence" value="ECO:0007669"/>
    <property type="project" value="InterPro"/>
</dbReference>
<dbReference type="GO" id="GO:0003677">
    <property type="term" value="F:DNA binding"/>
    <property type="evidence" value="ECO:0007669"/>
    <property type="project" value="UniProtKB-KW"/>
</dbReference>
<dbReference type="SUPFAM" id="SSF46894">
    <property type="entry name" value="C-terminal effector domain of the bipartite response regulators"/>
    <property type="match status" value="1"/>
</dbReference>
<organism evidence="4">
    <name type="scientific">Tolypothrix bouteillei VB521301</name>
    <dbReference type="NCBI Taxonomy" id="1479485"/>
    <lineage>
        <taxon>Bacteria</taxon>
        <taxon>Bacillati</taxon>
        <taxon>Cyanobacteriota</taxon>
        <taxon>Cyanophyceae</taxon>
        <taxon>Nostocales</taxon>
        <taxon>Tolypothrichaceae</taxon>
        <taxon>Tolypothrix</taxon>
    </lineage>
</organism>
<keyword evidence="1" id="KW-0238">DNA-binding</keyword>
<dbReference type="EMBL" id="JHEG02000026">
    <property type="protein sequence ID" value="KIE12598.1"/>
    <property type="molecule type" value="Genomic_DNA"/>
</dbReference>
<dbReference type="InterPro" id="IPR039420">
    <property type="entry name" value="WalR-like"/>
</dbReference>
<gene>
    <name evidence="4" type="ORF">DA73_0208825</name>
</gene>
<sequence>MSQNLPNQGKQRILVVDDHQLILGGSLNILKQEYPDAEILKAETAQDALDVLAGCQLDLVVIDLSIPEKSGAIAQIDTGIQLLKTLMKKCPTLNLVVQSSYIKALVRIKREIDDHEGGFVIANKGLSEKEILNRVNLALQGITHTKDIKTALEFKPEWLEVLKLAFEEGLQDKAIADRMHIHERTVRSYWTKIQDVLGVYPEDCKQEGKNMRIQTTIRAREEGLID</sequence>
<comment type="caution">
    <text evidence="4">The sequence shown here is derived from an EMBL/GenBank/DDBJ whole genome shotgun (WGS) entry which is preliminary data.</text>
</comment>
<evidence type="ECO:0000256" key="2">
    <source>
        <dbReference type="PROSITE-ProRule" id="PRU00169"/>
    </source>
</evidence>
<dbReference type="InterPro" id="IPR001789">
    <property type="entry name" value="Sig_transdc_resp-reg_receiver"/>
</dbReference>
<dbReference type="AlphaFoldDB" id="A0A0C1RAA3"/>
<dbReference type="Gene3D" id="3.40.50.2300">
    <property type="match status" value="1"/>
</dbReference>
<dbReference type="InterPro" id="IPR011006">
    <property type="entry name" value="CheY-like_superfamily"/>
</dbReference>